<keyword evidence="1" id="KW-0812">Transmembrane</keyword>
<reference evidence="2 3" key="1">
    <citation type="journal article" date="2019" name="Int. J. Syst. Evol. Microbiol.">
        <title>The Global Catalogue of Microorganisms (GCM) 10K type strain sequencing project: providing services to taxonomists for standard genome sequencing and annotation.</title>
        <authorList>
            <consortium name="The Broad Institute Genomics Platform"/>
            <consortium name="The Broad Institute Genome Sequencing Center for Infectious Disease"/>
            <person name="Wu L."/>
            <person name="Ma J."/>
        </authorList>
    </citation>
    <scope>NUCLEOTIDE SEQUENCE [LARGE SCALE GENOMIC DNA]</scope>
    <source>
        <strain evidence="2 3">JCM 15313</strain>
    </source>
</reference>
<feature type="transmembrane region" description="Helical" evidence="1">
    <location>
        <begin position="213"/>
        <end position="234"/>
    </location>
</feature>
<keyword evidence="3" id="KW-1185">Reference proteome</keyword>
<dbReference type="Pfam" id="PF11139">
    <property type="entry name" value="SfLAP"/>
    <property type="match status" value="1"/>
</dbReference>
<dbReference type="Proteomes" id="UP001501585">
    <property type="component" value="Unassembled WGS sequence"/>
</dbReference>
<accession>A0ABN2TL44</accession>
<dbReference type="RefSeq" id="WP_344109173.1">
    <property type="nucleotide sequence ID" value="NZ_BAAAPC010000025.1"/>
</dbReference>
<dbReference type="EMBL" id="BAAAPC010000025">
    <property type="protein sequence ID" value="GAA2013099.1"/>
    <property type="molecule type" value="Genomic_DNA"/>
</dbReference>
<feature type="transmembrane region" description="Helical" evidence="1">
    <location>
        <begin position="129"/>
        <end position="148"/>
    </location>
</feature>
<evidence type="ECO:0000313" key="2">
    <source>
        <dbReference type="EMBL" id="GAA2013099.1"/>
    </source>
</evidence>
<name>A0ABN2TL44_9ACTN</name>
<evidence type="ECO:0000256" key="1">
    <source>
        <dbReference type="SAM" id="Phobius"/>
    </source>
</evidence>
<feature type="transmembrane region" description="Helical" evidence="1">
    <location>
        <begin position="168"/>
        <end position="192"/>
    </location>
</feature>
<keyword evidence="1" id="KW-1133">Transmembrane helix</keyword>
<feature type="transmembrane region" description="Helical" evidence="1">
    <location>
        <begin position="45"/>
        <end position="64"/>
    </location>
</feature>
<protein>
    <recommendedName>
        <fullName evidence="4">Sap, sulfolipid-1-addressing protein</fullName>
    </recommendedName>
</protein>
<dbReference type="InterPro" id="IPR021315">
    <property type="entry name" value="Gap/Sap"/>
</dbReference>
<proteinExistence type="predicted"/>
<evidence type="ECO:0000313" key="3">
    <source>
        <dbReference type="Proteomes" id="UP001501585"/>
    </source>
</evidence>
<gene>
    <name evidence="2" type="ORF">GCM10009799_46810</name>
</gene>
<organism evidence="2 3">
    <name type="scientific">Nocardiopsis rhodophaea</name>
    <dbReference type="NCBI Taxonomy" id="280238"/>
    <lineage>
        <taxon>Bacteria</taxon>
        <taxon>Bacillati</taxon>
        <taxon>Actinomycetota</taxon>
        <taxon>Actinomycetes</taxon>
        <taxon>Streptosporangiales</taxon>
        <taxon>Nocardiopsidaceae</taxon>
        <taxon>Nocardiopsis</taxon>
    </lineage>
</organism>
<evidence type="ECO:0008006" key="4">
    <source>
        <dbReference type="Google" id="ProtNLM"/>
    </source>
</evidence>
<feature type="transmembrane region" description="Helical" evidence="1">
    <location>
        <begin position="84"/>
        <end position="101"/>
    </location>
</feature>
<keyword evidence="1" id="KW-0472">Membrane</keyword>
<comment type="caution">
    <text evidence="2">The sequence shown here is derived from an EMBL/GenBank/DDBJ whole genome shotgun (WGS) entry which is preliminary data.</text>
</comment>
<feature type="transmembrane region" description="Helical" evidence="1">
    <location>
        <begin position="12"/>
        <end position="33"/>
    </location>
</feature>
<sequence length="239" mass="25691">MNVPVDLVARVIPLALLDTVSVSTLAIPIWFLLTPRSLRIGNVLAYLLLVGSAYLVLGILLMGLLNRVRSPLEEALASPAGDTALAVAGAGFLLAGLWHGVRPQESSRRGRLTEWRNAAVGENATTRGLVTVALIAVLIEVATMFPYLAALDILTRSAAPWHTGIAVLALYCLVMIAPALLATLVLLVSRGLMRPVLARVDRWLRANARENTAWLLAIVGILLLSNSTLFTHVLDTLRN</sequence>